<dbReference type="InterPro" id="IPR048330">
    <property type="entry name" value="PcRGLX/YetA_2nd"/>
</dbReference>
<feature type="domain" description="PcRGLX/YetA-like central beta-sandwich" evidence="1">
    <location>
        <begin position="4"/>
        <end position="84"/>
    </location>
</feature>
<dbReference type="EMBL" id="KB446540">
    <property type="protein sequence ID" value="EME43529.1"/>
    <property type="molecule type" value="Genomic_DNA"/>
</dbReference>
<reference evidence="4" key="1">
    <citation type="journal article" date="2012" name="PLoS Genet.">
        <title>The genomes of the fungal plant pathogens Cladosporium fulvum and Dothistroma septosporum reveal adaptation to different hosts and lifestyles but also signatures of common ancestry.</title>
        <authorList>
            <person name="de Wit P.J.G.M."/>
            <person name="van der Burgt A."/>
            <person name="Oekmen B."/>
            <person name="Stergiopoulos I."/>
            <person name="Abd-Elsalam K.A."/>
            <person name="Aerts A.L."/>
            <person name="Bahkali A.H."/>
            <person name="Beenen H.G."/>
            <person name="Chettri P."/>
            <person name="Cox M.P."/>
            <person name="Datema E."/>
            <person name="de Vries R.P."/>
            <person name="Dhillon B."/>
            <person name="Ganley A.R."/>
            <person name="Griffiths S.A."/>
            <person name="Guo Y."/>
            <person name="Hamelin R.C."/>
            <person name="Henrissat B."/>
            <person name="Kabir M.S."/>
            <person name="Jashni M.K."/>
            <person name="Kema G."/>
            <person name="Klaubauf S."/>
            <person name="Lapidus A."/>
            <person name="Levasseur A."/>
            <person name="Lindquist E."/>
            <person name="Mehrabi R."/>
            <person name="Ohm R.A."/>
            <person name="Owen T.J."/>
            <person name="Salamov A."/>
            <person name="Schwelm A."/>
            <person name="Schijlen E."/>
            <person name="Sun H."/>
            <person name="van den Burg H.A."/>
            <person name="van Ham R.C.H.J."/>
            <person name="Zhang S."/>
            <person name="Goodwin S.B."/>
            <person name="Grigoriev I.V."/>
            <person name="Collemare J."/>
            <person name="Bradshaw R.E."/>
        </authorList>
    </citation>
    <scope>NUCLEOTIDE SEQUENCE [LARGE SCALE GENOMIC DNA]</scope>
    <source>
        <strain evidence="4">NZE10 / CBS 128990</strain>
    </source>
</reference>
<evidence type="ECO:0000313" key="3">
    <source>
        <dbReference type="EMBL" id="EME43529.1"/>
    </source>
</evidence>
<dbReference type="HOGENOM" id="CLU_1061843_0_0_1"/>
<dbReference type="Proteomes" id="UP000016933">
    <property type="component" value="Unassembled WGS sequence"/>
</dbReference>
<dbReference type="PANTHER" id="PTHR40081:SF1">
    <property type="entry name" value="TAT PATHWAY SIGNAL SEQUENCE DOMAIN PROTEIN"/>
    <property type="match status" value="1"/>
</dbReference>
<dbReference type="AlphaFoldDB" id="M2Y5K7"/>
<evidence type="ECO:0000313" key="4">
    <source>
        <dbReference type="Proteomes" id="UP000016933"/>
    </source>
</evidence>
<dbReference type="Pfam" id="PF21346">
    <property type="entry name" value="PcRGLX_3rd"/>
    <property type="match status" value="1"/>
</dbReference>
<feature type="domain" description="PcRGLX/YetA-like C-terminal alpha/alpha toroid" evidence="2">
    <location>
        <begin position="168"/>
        <end position="260"/>
    </location>
</feature>
<sequence>MARGNTSVQYFDFERAIDNVTVSKDNSTRALVTVRGSHHTDGGHIDWLWSILRFLLYASSDAIRTGHTLVDHGSSTADFGGGIGGISGTLLQMQLDAKELTYEDYEPGSATAYGISRTDTPTRERLSKLTEHTGNPSGLYAEAAYMAEAMALGNHWEPPSQNGSEAADSMIDYHCYYCAPEAEQIARYNCRSHSRLLAYANSRIGNTPLAKRAAKEFRADGFVDTVVPWTTKCPNESEMLVPVEKAAWVSASAAAIFGLRLL</sequence>
<dbReference type="OrthoDB" id="4798501at2759"/>
<dbReference type="InterPro" id="IPR048331">
    <property type="entry name" value="PcRGLX/YetA_3rd"/>
</dbReference>
<dbReference type="InterPro" id="IPR045793">
    <property type="entry name" value="PcRGLX/YetA-like"/>
</dbReference>
<dbReference type="PANTHER" id="PTHR40081">
    <property type="entry name" value="CONCANAVALIN A-LIKE LECTIN/GLUCANASE"/>
    <property type="match status" value="1"/>
</dbReference>
<protein>
    <submittedName>
        <fullName evidence="3">Uncharacterized protein</fullName>
    </submittedName>
</protein>
<keyword evidence="4" id="KW-1185">Reference proteome</keyword>
<gene>
    <name evidence="3" type="ORF">DOTSEDRAFT_35774</name>
</gene>
<proteinExistence type="predicted"/>
<dbReference type="Pfam" id="PF21345">
    <property type="entry name" value="PcRGLX_2nd"/>
    <property type="match status" value="2"/>
</dbReference>
<accession>M2Y5K7</accession>
<name>M2Y5K7_DOTSN</name>
<reference evidence="3 4" key="2">
    <citation type="journal article" date="2012" name="PLoS Pathog.">
        <title>Diverse lifestyles and strategies of plant pathogenesis encoded in the genomes of eighteen Dothideomycetes fungi.</title>
        <authorList>
            <person name="Ohm R.A."/>
            <person name="Feau N."/>
            <person name="Henrissat B."/>
            <person name="Schoch C.L."/>
            <person name="Horwitz B.A."/>
            <person name="Barry K.W."/>
            <person name="Condon B.J."/>
            <person name="Copeland A.C."/>
            <person name="Dhillon B."/>
            <person name="Glaser F."/>
            <person name="Hesse C.N."/>
            <person name="Kosti I."/>
            <person name="LaButti K."/>
            <person name="Lindquist E.A."/>
            <person name="Lucas S."/>
            <person name="Salamov A.A."/>
            <person name="Bradshaw R.E."/>
            <person name="Ciuffetti L."/>
            <person name="Hamelin R.C."/>
            <person name="Kema G.H.J."/>
            <person name="Lawrence C."/>
            <person name="Scott J.A."/>
            <person name="Spatafora J.W."/>
            <person name="Turgeon B.G."/>
            <person name="de Wit P.J.G.M."/>
            <person name="Zhong S."/>
            <person name="Goodwin S.B."/>
            <person name="Grigoriev I.V."/>
        </authorList>
    </citation>
    <scope>NUCLEOTIDE SEQUENCE [LARGE SCALE GENOMIC DNA]</scope>
    <source>
        <strain evidence="4">NZE10 / CBS 128990</strain>
    </source>
</reference>
<dbReference type="eggNOG" id="ENOG502R0W0">
    <property type="taxonomic scope" value="Eukaryota"/>
</dbReference>
<organism evidence="3 4">
    <name type="scientific">Dothistroma septosporum (strain NZE10 / CBS 128990)</name>
    <name type="common">Red band needle blight fungus</name>
    <name type="synonym">Mycosphaerella pini</name>
    <dbReference type="NCBI Taxonomy" id="675120"/>
    <lineage>
        <taxon>Eukaryota</taxon>
        <taxon>Fungi</taxon>
        <taxon>Dikarya</taxon>
        <taxon>Ascomycota</taxon>
        <taxon>Pezizomycotina</taxon>
        <taxon>Dothideomycetes</taxon>
        <taxon>Dothideomycetidae</taxon>
        <taxon>Mycosphaerellales</taxon>
        <taxon>Mycosphaerellaceae</taxon>
        <taxon>Dothistroma</taxon>
    </lineage>
</organism>
<evidence type="ECO:0000259" key="1">
    <source>
        <dbReference type="Pfam" id="PF21345"/>
    </source>
</evidence>
<evidence type="ECO:0000259" key="2">
    <source>
        <dbReference type="Pfam" id="PF21346"/>
    </source>
</evidence>
<feature type="domain" description="PcRGLX/YetA-like central beta-sandwich" evidence="1">
    <location>
        <begin position="92"/>
        <end position="120"/>
    </location>
</feature>